<dbReference type="EMBL" id="CP103423">
    <property type="protein sequence ID" value="UWD34368.1"/>
    <property type="molecule type" value="Genomic_DNA"/>
</dbReference>
<dbReference type="PANTHER" id="PTHR43381:SF5">
    <property type="entry name" value="TR-TYPE G DOMAIN-CONTAINING PROTEIN"/>
    <property type="match status" value="1"/>
</dbReference>
<keyword evidence="12" id="KW-1185">Reference proteome</keyword>
<dbReference type="GO" id="GO:0003743">
    <property type="term" value="F:translation initiation factor activity"/>
    <property type="evidence" value="ECO:0007669"/>
    <property type="project" value="UniProtKB-KW"/>
</dbReference>
<reference evidence="11" key="1">
    <citation type="submission" date="2022-08" db="EMBL/GenBank/DDBJ databases">
        <title>Complete genome sequence of Mycoplasma molare type strain H 542.</title>
        <authorList>
            <person name="Spergser J."/>
        </authorList>
    </citation>
    <scope>NUCLEOTIDE SEQUENCE</scope>
    <source>
        <strain evidence="11">H 542</strain>
    </source>
</reference>
<dbReference type="InterPro" id="IPR053905">
    <property type="entry name" value="EF-G-like_DII"/>
</dbReference>
<dbReference type="Gene3D" id="3.40.50.300">
    <property type="entry name" value="P-loop containing nucleotide triphosphate hydrolases"/>
    <property type="match status" value="1"/>
</dbReference>
<dbReference type="SUPFAM" id="SSF52156">
    <property type="entry name" value="Initiation factor IF2/eIF5b, domain 3"/>
    <property type="match status" value="1"/>
</dbReference>
<dbReference type="PRINTS" id="PR00315">
    <property type="entry name" value="ELONGATNFCT"/>
</dbReference>
<dbReference type="SUPFAM" id="SSF52540">
    <property type="entry name" value="P-loop containing nucleoside triphosphate hydrolases"/>
    <property type="match status" value="1"/>
</dbReference>
<evidence type="ECO:0000256" key="3">
    <source>
        <dbReference type="ARBA" id="ARBA00022540"/>
    </source>
</evidence>
<dbReference type="CDD" id="cd01887">
    <property type="entry name" value="IF2_eIF5B"/>
    <property type="match status" value="1"/>
</dbReference>
<feature type="binding site" evidence="8">
    <location>
        <begin position="166"/>
        <end position="170"/>
    </location>
    <ligand>
        <name>GTP</name>
        <dbReference type="ChEBI" id="CHEBI:37565"/>
    </ligand>
</feature>
<dbReference type="RefSeq" id="WP_027123432.1">
    <property type="nucleotide sequence ID" value="NZ_CP103423.1"/>
</dbReference>
<comment type="function">
    <text evidence="7 8 9">One of the essential components for the initiation of protein synthesis. Protects formylmethionyl-tRNA from spontaneous hydrolysis and promotes its binding to the 30S ribosomal subunits. Also involved in the hydrolysis of GTP during the formation of the 70S ribosomal complex.</text>
</comment>
<comment type="subcellular location">
    <subcellularLocation>
        <location evidence="8">Cytoplasm</location>
    </subcellularLocation>
</comment>
<dbReference type="Pfam" id="PF04760">
    <property type="entry name" value="IF2_N"/>
    <property type="match status" value="1"/>
</dbReference>
<dbReference type="InterPro" id="IPR027417">
    <property type="entry name" value="P-loop_NTPase"/>
</dbReference>
<dbReference type="InterPro" id="IPR015760">
    <property type="entry name" value="TIF_IF2"/>
</dbReference>
<dbReference type="HAMAP" id="MF_00100_B">
    <property type="entry name" value="IF_2_B"/>
    <property type="match status" value="1"/>
</dbReference>
<dbReference type="CDD" id="cd03692">
    <property type="entry name" value="mtIF2_IVc"/>
    <property type="match status" value="1"/>
</dbReference>
<dbReference type="NCBIfam" id="TIGR00487">
    <property type="entry name" value="IF-2"/>
    <property type="match status" value="1"/>
</dbReference>
<dbReference type="InterPro" id="IPR000178">
    <property type="entry name" value="TF_IF2_bacterial-like"/>
</dbReference>
<dbReference type="InterPro" id="IPR005225">
    <property type="entry name" value="Small_GTP-bd"/>
</dbReference>
<evidence type="ECO:0000256" key="4">
    <source>
        <dbReference type="ARBA" id="ARBA00022741"/>
    </source>
</evidence>
<keyword evidence="6 8" id="KW-0342">GTP-binding</keyword>
<name>A0ABY5TUN6_9BACT</name>
<dbReference type="PROSITE" id="PS51722">
    <property type="entry name" value="G_TR_2"/>
    <property type="match status" value="1"/>
</dbReference>
<evidence type="ECO:0000256" key="2">
    <source>
        <dbReference type="ARBA" id="ARBA00020675"/>
    </source>
</evidence>
<dbReference type="CDD" id="cd03702">
    <property type="entry name" value="IF2_mtIF2_II"/>
    <property type="match status" value="1"/>
</dbReference>
<protein>
    <recommendedName>
        <fullName evidence="2 8">Translation initiation factor IF-2</fullName>
    </recommendedName>
</protein>
<evidence type="ECO:0000256" key="9">
    <source>
        <dbReference type="RuleBase" id="RU000644"/>
    </source>
</evidence>
<evidence type="ECO:0000256" key="1">
    <source>
        <dbReference type="ARBA" id="ARBA00007733"/>
    </source>
</evidence>
<dbReference type="InterPro" id="IPR000795">
    <property type="entry name" value="T_Tr_GTP-bd_dom"/>
</dbReference>
<dbReference type="InterPro" id="IPR044145">
    <property type="entry name" value="IF2_II"/>
</dbReference>
<proteinExistence type="inferred from homology"/>
<dbReference type="Pfam" id="PF00009">
    <property type="entry name" value="GTP_EFTU"/>
    <property type="match status" value="1"/>
</dbReference>
<dbReference type="SUPFAM" id="SSF50447">
    <property type="entry name" value="Translation proteins"/>
    <property type="match status" value="2"/>
</dbReference>
<gene>
    <name evidence="8 11" type="primary">infB</name>
    <name evidence="11" type="ORF">NX772_00875</name>
</gene>
<dbReference type="InterPro" id="IPR036925">
    <property type="entry name" value="TIF_IF2_dom3_sf"/>
</dbReference>
<evidence type="ECO:0000256" key="7">
    <source>
        <dbReference type="ARBA" id="ARBA00025162"/>
    </source>
</evidence>
<feature type="region of interest" description="G-domain" evidence="8">
    <location>
        <begin position="114"/>
        <end position="262"/>
    </location>
</feature>
<dbReference type="Proteomes" id="UP001058364">
    <property type="component" value="Chromosome"/>
</dbReference>
<evidence type="ECO:0000259" key="10">
    <source>
        <dbReference type="PROSITE" id="PS51722"/>
    </source>
</evidence>
<sequence>MAKIKQRKSNVEEIKSQLVSVKTELKDGVFIFTGPMTISEFTTKIKKSANEVVSYFFKKGKMYTLNNTLNEEEIAELCIEYGFDFQREVEINASNFMDQIEINDNEEEMESRVPIITIMGHVDHGKTTLLDTIRKSNVAHGEAGGITQHTGAYQVEYQNKKITFLDTPGHEAFTEMRARGTKVTDIVILVVAADDGVMPQTVEAINHALSAKVPIIVFVNKMDKPNIDVERIKSELSTHNILPEEWGGNNMFVYGSGKTGQGLNQLFEAINLQAEILDLKANKNRYPIGTVIESRLDKGKGTVATLIVQHGTLYPRDFIVAGSKYGKIRTLENSLGEPIEKATPGTPVIITGLNYVPLAGDKFFGFTDEKFAKNLAQEKAFTDKQTALKEKNLITLEEGKKIINIIIKSDVQGTAEAIKSSLEKLKNEEGMVKVIHSSVGDVTKADILLAEASNAIIYVFNSNVPSSIKQFANQQKIDIKEYSVIYKITEEVEAMLKGFKEPKYEEKNIGEALILKVFSYSKVGQIAGCTMVNGKFKTNCKVKVFRKNKLIHEGKLDSLRKGLNDTKEVAMGMEFGCHIYKFNDIQVDDIIKAYEDVLIEE</sequence>
<dbReference type="Pfam" id="PF11987">
    <property type="entry name" value="IF-2"/>
    <property type="match status" value="1"/>
</dbReference>
<dbReference type="NCBIfam" id="TIGR00231">
    <property type="entry name" value="small_GTP"/>
    <property type="match status" value="1"/>
</dbReference>
<dbReference type="PANTHER" id="PTHR43381">
    <property type="entry name" value="TRANSLATION INITIATION FACTOR IF-2-RELATED"/>
    <property type="match status" value="1"/>
</dbReference>
<keyword evidence="3 8" id="KW-0396">Initiation factor</keyword>
<dbReference type="Gene3D" id="3.40.50.10050">
    <property type="entry name" value="Translation initiation factor IF- 2, domain 3"/>
    <property type="match status" value="1"/>
</dbReference>
<keyword evidence="5 8" id="KW-0648">Protein biosynthesis</keyword>
<keyword evidence="8" id="KW-0963">Cytoplasm</keyword>
<dbReference type="Gene3D" id="2.40.30.10">
    <property type="entry name" value="Translation factors"/>
    <property type="match status" value="2"/>
</dbReference>
<dbReference type="InterPro" id="IPR023115">
    <property type="entry name" value="TIF_IF2_dom3"/>
</dbReference>
<comment type="similarity">
    <text evidence="1 8 9">Belongs to the TRAFAC class translation factor GTPase superfamily. Classic translation factor GTPase family. IF-2 subfamily.</text>
</comment>
<dbReference type="InterPro" id="IPR006847">
    <property type="entry name" value="IF2_N"/>
</dbReference>
<feature type="domain" description="Tr-type G" evidence="10">
    <location>
        <begin position="111"/>
        <end position="278"/>
    </location>
</feature>
<evidence type="ECO:0000256" key="8">
    <source>
        <dbReference type="HAMAP-Rule" id="MF_00100"/>
    </source>
</evidence>
<evidence type="ECO:0000313" key="12">
    <source>
        <dbReference type="Proteomes" id="UP001058364"/>
    </source>
</evidence>
<dbReference type="InterPro" id="IPR009000">
    <property type="entry name" value="Transl_B-barrel_sf"/>
</dbReference>
<organism evidence="11 12">
    <name type="scientific">Mesomycoplasma molare</name>
    <dbReference type="NCBI Taxonomy" id="171288"/>
    <lineage>
        <taxon>Bacteria</taxon>
        <taxon>Bacillati</taxon>
        <taxon>Mycoplasmatota</taxon>
        <taxon>Mycoplasmoidales</taxon>
        <taxon>Metamycoplasmataceae</taxon>
        <taxon>Mesomycoplasma</taxon>
    </lineage>
</organism>
<accession>A0ABY5TUN6</accession>
<feature type="binding site" evidence="8">
    <location>
        <begin position="120"/>
        <end position="127"/>
    </location>
    <ligand>
        <name>GTP</name>
        <dbReference type="ChEBI" id="CHEBI:37565"/>
    </ligand>
</feature>
<dbReference type="Pfam" id="PF22042">
    <property type="entry name" value="EF-G_D2"/>
    <property type="match status" value="1"/>
</dbReference>
<evidence type="ECO:0000256" key="6">
    <source>
        <dbReference type="ARBA" id="ARBA00023134"/>
    </source>
</evidence>
<keyword evidence="4 8" id="KW-0547">Nucleotide-binding</keyword>
<evidence type="ECO:0000256" key="5">
    <source>
        <dbReference type="ARBA" id="ARBA00022917"/>
    </source>
</evidence>
<feature type="binding site" evidence="8">
    <location>
        <begin position="220"/>
        <end position="223"/>
    </location>
    <ligand>
        <name>GTP</name>
        <dbReference type="ChEBI" id="CHEBI:37565"/>
    </ligand>
</feature>
<evidence type="ECO:0000313" key="11">
    <source>
        <dbReference type="EMBL" id="UWD34368.1"/>
    </source>
</evidence>